<protein>
    <submittedName>
        <fullName evidence="1">Uncharacterized protein</fullName>
    </submittedName>
</protein>
<dbReference type="AlphaFoldDB" id="A0A381SS50"/>
<gene>
    <name evidence="1" type="ORF">METZ01_LOCUS58061</name>
</gene>
<dbReference type="EMBL" id="UINC01003312">
    <property type="protein sequence ID" value="SVA05207.1"/>
    <property type="molecule type" value="Genomic_DNA"/>
</dbReference>
<accession>A0A381SS50</accession>
<reference evidence="1" key="1">
    <citation type="submission" date="2018-05" db="EMBL/GenBank/DDBJ databases">
        <authorList>
            <person name="Lanie J.A."/>
            <person name="Ng W.-L."/>
            <person name="Kazmierczak K.M."/>
            <person name="Andrzejewski T.M."/>
            <person name="Davidsen T.M."/>
            <person name="Wayne K.J."/>
            <person name="Tettelin H."/>
            <person name="Glass J.I."/>
            <person name="Rusch D."/>
            <person name="Podicherti R."/>
            <person name="Tsui H.-C.T."/>
            <person name="Winkler M.E."/>
        </authorList>
    </citation>
    <scope>NUCLEOTIDE SEQUENCE</scope>
</reference>
<sequence length="33" mass="3643">MVVASSQPKEIFIFSTQGKSMLCAIEKEIAEKV</sequence>
<evidence type="ECO:0000313" key="1">
    <source>
        <dbReference type="EMBL" id="SVA05207.1"/>
    </source>
</evidence>
<organism evidence="1">
    <name type="scientific">marine metagenome</name>
    <dbReference type="NCBI Taxonomy" id="408172"/>
    <lineage>
        <taxon>unclassified sequences</taxon>
        <taxon>metagenomes</taxon>
        <taxon>ecological metagenomes</taxon>
    </lineage>
</organism>
<proteinExistence type="predicted"/>
<name>A0A381SS50_9ZZZZ</name>